<dbReference type="EMBL" id="JABFUD020000010">
    <property type="protein sequence ID" value="KAI5074954.1"/>
    <property type="molecule type" value="Genomic_DNA"/>
</dbReference>
<dbReference type="SUPFAM" id="SSF57850">
    <property type="entry name" value="RING/U-box"/>
    <property type="match status" value="1"/>
</dbReference>
<evidence type="ECO:0000256" key="15">
    <source>
        <dbReference type="SAM" id="MobiDB-lite"/>
    </source>
</evidence>
<feature type="compositionally biased region" description="Acidic residues" evidence="15">
    <location>
        <begin position="208"/>
        <end position="220"/>
    </location>
</feature>
<dbReference type="SMART" id="SM00184">
    <property type="entry name" value="RING"/>
    <property type="match status" value="1"/>
</dbReference>
<evidence type="ECO:0000256" key="2">
    <source>
        <dbReference type="ARBA" id="ARBA00004167"/>
    </source>
</evidence>
<sequence length="318" mass="35402">MASSDTRLPRPQEDDDSALFENYSMNGKIIISALGILFCMVFIIVVLHMYAKWCWRRRSNMQRRALSRLRSSLSSSAQETHKASGLDKEVVEALPIFAYTPQVFRGANLGATAKAVECAVCLAEFRQGESCKLLPKCKHSFHAVCIDLWFLSHATCPLCRATPGLLVVDEEAGYALHHHEDGSCDEQFDEAQRVRRCMHGGRLHTTCGDDEQQDFEDDDSLLSKGASSEPRKWRRSFSDKFPCTAREAVPSSGNAYMASPMGLSQVTTDNPRRQDRLVVFSSCSSISSLVSPHRVLPHPHVYPPLVGEPKGLTRVLST</sequence>
<feature type="region of interest" description="Disordered" evidence="15">
    <location>
        <begin position="208"/>
        <end position="227"/>
    </location>
</feature>
<keyword evidence="8 14" id="KW-0863">Zinc-finger</keyword>
<keyword evidence="11 16" id="KW-1133">Transmembrane helix</keyword>
<dbReference type="AlphaFoldDB" id="A0A9D4UW66"/>
<dbReference type="CDD" id="cd16461">
    <property type="entry name" value="RING-H2_EL5-like"/>
    <property type="match status" value="1"/>
</dbReference>
<dbReference type="GO" id="GO:0016020">
    <property type="term" value="C:membrane"/>
    <property type="evidence" value="ECO:0007669"/>
    <property type="project" value="UniProtKB-SubCell"/>
</dbReference>
<protein>
    <recommendedName>
        <fullName evidence="4">RING-type E3 ubiquitin transferase</fullName>
        <ecNumber evidence="4">2.3.2.27</ecNumber>
    </recommendedName>
</protein>
<keyword evidence="19" id="KW-1185">Reference proteome</keyword>
<evidence type="ECO:0000256" key="13">
    <source>
        <dbReference type="ARBA" id="ARBA00024209"/>
    </source>
</evidence>
<comment type="catalytic activity">
    <reaction evidence="1">
        <text>S-ubiquitinyl-[E2 ubiquitin-conjugating enzyme]-L-cysteine + [acceptor protein]-L-lysine = [E2 ubiquitin-conjugating enzyme]-L-cysteine + N(6)-ubiquitinyl-[acceptor protein]-L-lysine.</text>
        <dbReference type="EC" id="2.3.2.27"/>
    </reaction>
</comment>
<comment type="similarity">
    <text evidence="13">Belongs to the RING-type zinc finger family. ATL subfamily.</text>
</comment>
<dbReference type="PANTHER" id="PTHR45768:SF34">
    <property type="entry name" value="RING-H2 FINGER PROTEIN ATL64"/>
    <property type="match status" value="1"/>
</dbReference>
<evidence type="ECO:0000256" key="7">
    <source>
        <dbReference type="ARBA" id="ARBA00022723"/>
    </source>
</evidence>
<dbReference type="OrthoDB" id="8062037at2759"/>
<feature type="domain" description="RING-type" evidence="17">
    <location>
        <begin position="118"/>
        <end position="160"/>
    </location>
</feature>
<feature type="transmembrane region" description="Helical" evidence="16">
    <location>
        <begin position="29"/>
        <end position="51"/>
    </location>
</feature>
<accession>A0A9D4UW66</accession>
<evidence type="ECO:0000256" key="10">
    <source>
        <dbReference type="ARBA" id="ARBA00022833"/>
    </source>
</evidence>
<evidence type="ECO:0000256" key="6">
    <source>
        <dbReference type="ARBA" id="ARBA00022692"/>
    </source>
</evidence>
<dbReference type="EC" id="2.3.2.27" evidence="4"/>
<organism evidence="18 19">
    <name type="scientific">Adiantum capillus-veneris</name>
    <name type="common">Maidenhair fern</name>
    <dbReference type="NCBI Taxonomy" id="13818"/>
    <lineage>
        <taxon>Eukaryota</taxon>
        <taxon>Viridiplantae</taxon>
        <taxon>Streptophyta</taxon>
        <taxon>Embryophyta</taxon>
        <taxon>Tracheophyta</taxon>
        <taxon>Polypodiopsida</taxon>
        <taxon>Polypodiidae</taxon>
        <taxon>Polypodiales</taxon>
        <taxon>Pteridineae</taxon>
        <taxon>Pteridaceae</taxon>
        <taxon>Vittarioideae</taxon>
        <taxon>Adiantum</taxon>
    </lineage>
</organism>
<gene>
    <name evidence="18" type="ORF">GOP47_0010915</name>
</gene>
<evidence type="ECO:0000256" key="12">
    <source>
        <dbReference type="ARBA" id="ARBA00023136"/>
    </source>
</evidence>
<keyword evidence="6 16" id="KW-0812">Transmembrane</keyword>
<evidence type="ECO:0000256" key="16">
    <source>
        <dbReference type="SAM" id="Phobius"/>
    </source>
</evidence>
<keyword evidence="7" id="KW-0479">Metal-binding</keyword>
<evidence type="ECO:0000256" key="1">
    <source>
        <dbReference type="ARBA" id="ARBA00000900"/>
    </source>
</evidence>
<comment type="pathway">
    <text evidence="3">Protein modification; protein ubiquitination.</text>
</comment>
<keyword evidence="10" id="KW-0862">Zinc</keyword>
<keyword evidence="9" id="KW-0833">Ubl conjugation pathway</keyword>
<dbReference type="InterPro" id="IPR013083">
    <property type="entry name" value="Znf_RING/FYVE/PHD"/>
</dbReference>
<name>A0A9D4UW66_ADICA</name>
<evidence type="ECO:0000256" key="8">
    <source>
        <dbReference type="ARBA" id="ARBA00022771"/>
    </source>
</evidence>
<dbReference type="FunFam" id="3.30.40.10:FF:000187">
    <property type="entry name" value="E3 ubiquitin-protein ligase ATL6"/>
    <property type="match status" value="1"/>
</dbReference>
<dbReference type="PANTHER" id="PTHR45768">
    <property type="entry name" value="E3 UBIQUITIN-PROTEIN LIGASE RNF13-LIKE"/>
    <property type="match status" value="1"/>
</dbReference>
<evidence type="ECO:0000313" key="19">
    <source>
        <dbReference type="Proteomes" id="UP000886520"/>
    </source>
</evidence>
<reference evidence="18" key="1">
    <citation type="submission" date="2021-01" db="EMBL/GenBank/DDBJ databases">
        <title>Adiantum capillus-veneris genome.</title>
        <authorList>
            <person name="Fang Y."/>
            <person name="Liao Q."/>
        </authorList>
    </citation>
    <scope>NUCLEOTIDE SEQUENCE</scope>
    <source>
        <strain evidence="18">H3</strain>
        <tissue evidence="18">Leaf</tissue>
    </source>
</reference>
<evidence type="ECO:0000256" key="3">
    <source>
        <dbReference type="ARBA" id="ARBA00004906"/>
    </source>
</evidence>
<dbReference type="InterPro" id="IPR001841">
    <property type="entry name" value="Znf_RING"/>
</dbReference>
<dbReference type="GO" id="GO:0061630">
    <property type="term" value="F:ubiquitin protein ligase activity"/>
    <property type="evidence" value="ECO:0007669"/>
    <property type="project" value="UniProtKB-EC"/>
</dbReference>
<evidence type="ECO:0000313" key="18">
    <source>
        <dbReference type="EMBL" id="KAI5074954.1"/>
    </source>
</evidence>
<dbReference type="PROSITE" id="PS50089">
    <property type="entry name" value="ZF_RING_2"/>
    <property type="match status" value="1"/>
</dbReference>
<keyword evidence="5" id="KW-0808">Transferase</keyword>
<evidence type="ECO:0000256" key="9">
    <source>
        <dbReference type="ARBA" id="ARBA00022786"/>
    </source>
</evidence>
<comment type="subcellular location">
    <subcellularLocation>
        <location evidence="2">Membrane</location>
        <topology evidence="2">Single-pass membrane protein</topology>
    </subcellularLocation>
</comment>
<dbReference type="Pfam" id="PF13639">
    <property type="entry name" value="zf-RING_2"/>
    <property type="match status" value="1"/>
</dbReference>
<dbReference type="Gene3D" id="3.30.40.10">
    <property type="entry name" value="Zinc/RING finger domain, C3HC4 (zinc finger)"/>
    <property type="match status" value="1"/>
</dbReference>
<dbReference type="GO" id="GO:0008270">
    <property type="term" value="F:zinc ion binding"/>
    <property type="evidence" value="ECO:0007669"/>
    <property type="project" value="UniProtKB-KW"/>
</dbReference>
<evidence type="ECO:0000259" key="17">
    <source>
        <dbReference type="PROSITE" id="PS50089"/>
    </source>
</evidence>
<evidence type="ECO:0000256" key="5">
    <source>
        <dbReference type="ARBA" id="ARBA00022679"/>
    </source>
</evidence>
<dbReference type="Proteomes" id="UP000886520">
    <property type="component" value="Chromosome 10"/>
</dbReference>
<evidence type="ECO:0000256" key="11">
    <source>
        <dbReference type="ARBA" id="ARBA00022989"/>
    </source>
</evidence>
<evidence type="ECO:0000256" key="14">
    <source>
        <dbReference type="PROSITE-ProRule" id="PRU00175"/>
    </source>
</evidence>
<keyword evidence="12 16" id="KW-0472">Membrane</keyword>
<proteinExistence type="inferred from homology"/>
<comment type="caution">
    <text evidence="18">The sequence shown here is derived from an EMBL/GenBank/DDBJ whole genome shotgun (WGS) entry which is preliminary data.</text>
</comment>
<evidence type="ECO:0000256" key="4">
    <source>
        <dbReference type="ARBA" id="ARBA00012483"/>
    </source>
</evidence>